<dbReference type="SUPFAM" id="SSF51556">
    <property type="entry name" value="Metallo-dependent hydrolases"/>
    <property type="match status" value="1"/>
</dbReference>
<dbReference type="Gene3D" id="1.20.58.520">
    <property type="entry name" value="Amidohydrolase"/>
    <property type="match status" value="1"/>
</dbReference>
<accession>A0ABP3WBQ4</accession>
<evidence type="ECO:0000256" key="1">
    <source>
        <dbReference type="SAM" id="SignalP"/>
    </source>
</evidence>
<feature type="domain" description="Amidohydrolase-related" evidence="2">
    <location>
        <begin position="397"/>
        <end position="460"/>
    </location>
</feature>
<keyword evidence="4" id="KW-1185">Reference proteome</keyword>
<dbReference type="InterPro" id="IPR011059">
    <property type="entry name" value="Metal-dep_hydrolase_composite"/>
</dbReference>
<dbReference type="Proteomes" id="UP001500021">
    <property type="component" value="Unassembled WGS sequence"/>
</dbReference>
<dbReference type="Pfam" id="PF01979">
    <property type="entry name" value="Amidohydro_1"/>
    <property type="match status" value="1"/>
</dbReference>
<comment type="caution">
    <text evidence="3">The sequence shown here is derived from an EMBL/GenBank/DDBJ whole genome shotgun (WGS) entry which is preliminary data.</text>
</comment>
<feature type="chain" id="PRO_5046021182" description="Amidohydrolase-related domain-containing protein" evidence="1">
    <location>
        <begin position="19"/>
        <end position="480"/>
    </location>
</feature>
<evidence type="ECO:0000313" key="4">
    <source>
        <dbReference type="Proteomes" id="UP001500021"/>
    </source>
</evidence>
<dbReference type="PANTHER" id="PTHR43135">
    <property type="entry name" value="ALPHA-D-RIBOSE 1-METHYLPHOSPHONATE 5-TRIPHOSPHATE DIPHOSPHATASE"/>
    <property type="match status" value="1"/>
</dbReference>
<reference evidence="4" key="1">
    <citation type="journal article" date="2019" name="Int. J. Syst. Evol. Microbiol.">
        <title>The Global Catalogue of Microorganisms (GCM) 10K type strain sequencing project: providing services to taxonomists for standard genome sequencing and annotation.</title>
        <authorList>
            <consortium name="The Broad Institute Genomics Platform"/>
            <consortium name="The Broad Institute Genome Sequencing Center for Infectious Disease"/>
            <person name="Wu L."/>
            <person name="Ma J."/>
        </authorList>
    </citation>
    <scope>NUCLEOTIDE SEQUENCE [LARGE SCALE GENOMIC DNA]</scope>
    <source>
        <strain evidence="4">JCM 15608</strain>
    </source>
</reference>
<evidence type="ECO:0000313" key="3">
    <source>
        <dbReference type="EMBL" id="GAA0810929.1"/>
    </source>
</evidence>
<sequence length="480" mass="52986">MIKALSLSISLLSFALLAQNKILIENVTIISPHLQAPKIQMNVLISDGRITEITDKDVISYDLKINGSGKFLTPGLMDSHAHVSSIPGMGFGVEPVAIKKPKLVKAYFEQQPRSFLYYGVTQILDPNPGVSFDYFTSAPHHPDYFRCEVLTSKNTFPYVEKTDALSRSMFTYLIDESAEATAVNSVESLVGKVANSGASCIKIYFEDGYGNASQWQTFSTNTLKRIKIAAEKFNLLIVAHANALDMQQLALAADVDVIAHGMWNWGQYNREKDIPKEISNTLDIMINNKVGYMPTQRVIAGLGEVMLPAIVNSPEFLSITPKSLIDWYKTTEAQWFKEELRIGFDGMPDQSISAAFLYGRIGKGNKVIQYLRSSNLPILLASDFPGSPSFANQPGLTTYQEMKAMVTAGLSLEEVLAAATINNAKQFRIDKDYGTVEVGKIANLLLLESNPLDAIESWDSIETIILHGSPIARENLVVNK</sequence>
<protein>
    <recommendedName>
        <fullName evidence="2">Amidohydrolase-related domain-containing protein</fullName>
    </recommendedName>
</protein>
<dbReference type="InterPro" id="IPR051781">
    <property type="entry name" value="Metallo-dep_Hydrolase"/>
</dbReference>
<dbReference type="EMBL" id="BAAAFA010000001">
    <property type="protein sequence ID" value="GAA0810929.1"/>
    <property type="molecule type" value="Genomic_DNA"/>
</dbReference>
<gene>
    <name evidence="3" type="ORF">GCM10009111_02650</name>
</gene>
<dbReference type="RefSeq" id="WP_343814055.1">
    <property type="nucleotide sequence ID" value="NZ_BAAAFA010000001.1"/>
</dbReference>
<dbReference type="Gene3D" id="3.40.50.10910">
    <property type="entry name" value="Amidohydrolase"/>
    <property type="match status" value="1"/>
</dbReference>
<organism evidence="3 4">
    <name type="scientific">Colwellia asteriadis</name>
    <dbReference type="NCBI Taxonomy" id="517723"/>
    <lineage>
        <taxon>Bacteria</taxon>
        <taxon>Pseudomonadati</taxon>
        <taxon>Pseudomonadota</taxon>
        <taxon>Gammaproteobacteria</taxon>
        <taxon>Alteromonadales</taxon>
        <taxon>Colwelliaceae</taxon>
        <taxon>Colwellia</taxon>
    </lineage>
</organism>
<feature type="signal peptide" evidence="1">
    <location>
        <begin position="1"/>
        <end position="18"/>
    </location>
</feature>
<keyword evidence="1" id="KW-0732">Signal</keyword>
<evidence type="ECO:0000259" key="2">
    <source>
        <dbReference type="Pfam" id="PF01979"/>
    </source>
</evidence>
<dbReference type="PANTHER" id="PTHR43135:SF3">
    <property type="entry name" value="ALPHA-D-RIBOSE 1-METHYLPHOSPHONATE 5-TRIPHOSPHATE DIPHOSPHATASE"/>
    <property type="match status" value="1"/>
</dbReference>
<dbReference type="InterPro" id="IPR032466">
    <property type="entry name" value="Metal_Hydrolase"/>
</dbReference>
<dbReference type="SUPFAM" id="SSF51338">
    <property type="entry name" value="Composite domain of metallo-dependent hydrolases"/>
    <property type="match status" value="1"/>
</dbReference>
<dbReference type="InterPro" id="IPR006680">
    <property type="entry name" value="Amidohydro-rel"/>
</dbReference>
<dbReference type="Gene3D" id="2.30.40.10">
    <property type="entry name" value="Urease, subunit C, domain 1"/>
    <property type="match status" value="1"/>
</dbReference>
<dbReference type="Gene3D" id="3.30.110.90">
    <property type="entry name" value="Amidohydrolase"/>
    <property type="match status" value="1"/>
</dbReference>
<proteinExistence type="predicted"/>
<name>A0ABP3WBQ4_9GAMM</name>